<dbReference type="PANTHER" id="PTHR41523">
    <property type="entry name" value="TWO-COMPONENT SYSTEM SENSOR PROTEIN"/>
    <property type="match status" value="1"/>
</dbReference>
<sequence>MDETGNKHKSWRNGIRVRVILMLGLALLPIGLIAVYQTLSVARAAERSTEMALLAVADRAAQEDRLAIERAFGAGDMLGNVVGELLDDPAICSDYLRNFVEREELFSFVGVMPLDGTMECSSDGTVSDFSEYPNFADATARDRPFIEVDAGAPASGTSVIIVSYPYYIADSFAGYVTISVPHERLDTSSLDEKLRSDGLQELITFNDMGIIVTAQGNREDALAYLPSDWNLTDVDTTRSRTFRATGADGNKYIYSLVPVENGQLTILGVWNASVDFRNGAWYNRLPPALFPALMWIASLLVAAMAIYSLVLRHISRLRADMDLFATKRKVASTRVTAEMPNELQVLNARFLEMTDAIVREEARLEDMVREKNILLKEVHHRVKNNLQMIASIMNMQIRTATHDETVENLQKIQDRVTNLASIHRDLYTSPKGGRVDVGELIKRNVEQTIELSPIDRSQLDLRLDIDSVLLLPDQAVPLSLLAAETMTNAVKFMRAPVDGPSVLDVSLKSTGNTCAFKISNTTESIPDEIGGGVGGKLIRAFATKLGAELETHNQDGLFTLSLTFTVAEFEIETQDY</sequence>
<protein>
    <recommendedName>
        <fullName evidence="2">histidine kinase</fullName>
        <ecNumber evidence="2">2.7.13.3</ecNumber>
    </recommendedName>
</protein>
<evidence type="ECO:0000256" key="8">
    <source>
        <dbReference type="SAM" id="Phobius"/>
    </source>
</evidence>
<dbReference type="Gene3D" id="3.30.565.10">
    <property type="entry name" value="Histidine kinase-like ATPase, C-terminal domain"/>
    <property type="match status" value="1"/>
</dbReference>
<dbReference type="Gene3D" id="3.30.450.20">
    <property type="entry name" value="PAS domain"/>
    <property type="match status" value="2"/>
</dbReference>
<keyword evidence="3" id="KW-0597">Phosphoprotein</keyword>
<dbReference type="OrthoDB" id="9767435at2"/>
<feature type="transmembrane region" description="Helical" evidence="8">
    <location>
        <begin position="292"/>
        <end position="311"/>
    </location>
</feature>
<keyword evidence="11" id="KW-1185">Reference proteome</keyword>
<dbReference type="CDD" id="cd18773">
    <property type="entry name" value="PDC1_HK_sensor"/>
    <property type="match status" value="1"/>
</dbReference>
<dbReference type="SUPFAM" id="SSF55874">
    <property type="entry name" value="ATPase domain of HSP90 chaperone/DNA topoisomerase II/histidine kinase"/>
    <property type="match status" value="1"/>
</dbReference>
<dbReference type="InterPro" id="IPR036890">
    <property type="entry name" value="HATPase_C_sf"/>
</dbReference>
<reference evidence="10 11" key="1">
    <citation type="submission" date="2016-10" db="EMBL/GenBank/DDBJ databases">
        <authorList>
            <person name="de Groot N.N."/>
        </authorList>
    </citation>
    <scope>NUCLEOTIDE SEQUENCE [LARGE SCALE GENOMIC DNA]</scope>
    <source>
        <strain evidence="10 11">DSM 17925</strain>
    </source>
</reference>
<proteinExistence type="predicted"/>
<keyword evidence="7" id="KW-0067">ATP-binding</keyword>
<evidence type="ECO:0000256" key="7">
    <source>
        <dbReference type="ARBA" id="ARBA00022840"/>
    </source>
</evidence>
<evidence type="ECO:0000313" key="10">
    <source>
        <dbReference type="EMBL" id="SEW18977.1"/>
    </source>
</evidence>
<keyword evidence="4" id="KW-0808">Transferase</keyword>
<evidence type="ECO:0000256" key="1">
    <source>
        <dbReference type="ARBA" id="ARBA00000085"/>
    </source>
</evidence>
<organism evidence="10 11">
    <name type="scientific">Cognatiyoonia koreensis</name>
    <dbReference type="NCBI Taxonomy" id="364200"/>
    <lineage>
        <taxon>Bacteria</taxon>
        <taxon>Pseudomonadati</taxon>
        <taxon>Pseudomonadota</taxon>
        <taxon>Alphaproteobacteria</taxon>
        <taxon>Rhodobacterales</taxon>
        <taxon>Paracoccaceae</taxon>
        <taxon>Cognatiyoonia</taxon>
    </lineage>
</organism>
<dbReference type="InterPro" id="IPR011495">
    <property type="entry name" value="Sig_transdc_His_kin_sub2_dim/P"/>
</dbReference>
<keyword evidence="8" id="KW-0472">Membrane</keyword>
<feature type="domain" description="Signal transduction histidine kinase subgroup 2 dimerisation and phosphoacceptor" evidence="9">
    <location>
        <begin position="377"/>
        <end position="448"/>
    </location>
</feature>
<dbReference type="EMBL" id="FOIZ01000001">
    <property type="protein sequence ID" value="SEW18977.1"/>
    <property type="molecule type" value="Genomic_DNA"/>
</dbReference>
<dbReference type="GO" id="GO:0004673">
    <property type="term" value="F:protein histidine kinase activity"/>
    <property type="evidence" value="ECO:0007669"/>
    <property type="project" value="UniProtKB-EC"/>
</dbReference>
<evidence type="ECO:0000256" key="2">
    <source>
        <dbReference type="ARBA" id="ARBA00012438"/>
    </source>
</evidence>
<keyword evidence="8" id="KW-1133">Transmembrane helix</keyword>
<dbReference type="GO" id="GO:0005524">
    <property type="term" value="F:ATP binding"/>
    <property type="evidence" value="ECO:0007669"/>
    <property type="project" value="UniProtKB-KW"/>
</dbReference>
<comment type="catalytic activity">
    <reaction evidence="1">
        <text>ATP + protein L-histidine = ADP + protein N-phospho-L-histidine.</text>
        <dbReference type="EC" id="2.7.13.3"/>
    </reaction>
</comment>
<keyword evidence="6" id="KW-0418">Kinase</keyword>
<dbReference type="Proteomes" id="UP000199167">
    <property type="component" value="Unassembled WGS sequence"/>
</dbReference>
<feature type="transmembrane region" description="Helical" evidence="8">
    <location>
        <begin position="20"/>
        <end position="39"/>
    </location>
</feature>
<keyword evidence="5" id="KW-0547">Nucleotide-binding</keyword>
<dbReference type="STRING" id="364200.SAMN04488515_1497"/>
<evidence type="ECO:0000256" key="6">
    <source>
        <dbReference type="ARBA" id="ARBA00022777"/>
    </source>
</evidence>
<evidence type="ECO:0000256" key="3">
    <source>
        <dbReference type="ARBA" id="ARBA00022553"/>
    </source>
</evidence>
<evidence type="ECO:0000313" key="11">
    <source>
        <dbReference type="Proteomes" id="UP000199167"/>
    </source>
</evidence>
<dbReference type="Pfam" id="PF07568">
    <property type="entry name" value="HisKA_2"/>
    <property type="match status" value="1"/>
</dbReference>
<gene>
    <name evidence="10" type="ORF">SAMN04488515_1497</name>
</gene>
<evidence type="ECO:0000259" key="9">
    <source>
        <dbReference type="Pfam" id="PF07568"/>
    </source>
</evidence>
<evidence type="ECO:0000256" key="4">
    <source>
        <dbReference type="ARBA" id="ARBA00022679"/>
    </source>
</evidence>
<accession>A0A1I0PWN7</accession>
<keyword evidence="8" id="KW-0812">Transmembrane</keyword>
<evidence type="ECO:0000256" key="5">
    <source>
        <dbReference type="ARBA" id="ARBA00022741"/>
    </source>
</evidence>
<dbReference type="PANTHER" id="PTHR41523:SF8">
    <property type="entry name" value="ETHYLENE RESPONSE SENSOR PROTEIN"/>
    <property type="match status" value="1"/>
</dbReference>
<dbReference type="EC" id="2.7.13.3" evidence="2"/>
<dbReference type="AlphaFoldDB" id="A0A1I0PWN7"/>
<name>A0A1I0PWN7_9RHOB</name>